<dbReference type="KEGG" id="caz:CARG_03760"/>
<proteinExistence type="predicted"/>
<dbReference type="HOGENOM" id="CLU_030870_0_0_11"/>
<reference evidence="3 4" key="1">
    <citation type="journal article" date="2013" name="Genome Announc.">
        <title>Whole-Genome Sequence of the Clinical Strain Corynebacterium argentoratense DSM 44202, Isolated from a Human Throat Specimen.</title>
        <authorList>
            <person name="Bomholt C."/>
            <person name="Glaub A."/>
            <person name="Gravermann K."/>
            <person name="Albersmeier A."/>
            <person name="Brinkrolf K."/>
            <person name="Ruckert C."/>
            <person name="Tauch A."/>
        </authorList>
    </citation>
    <scope>NUCLEOTIDE SEQUENCE [LARGE SCALE GENOMIC DNA]</scope>
    <source>
        <strain evidence="3">DSM 44202</strain>
    </source>
</reference>
<dbReference type="Gene3D" id="1.25.60.10">
    <property type="entry name" value="MgtE N-terminal domain-like"/>
    <property type="match status" value="1"/>
</dbReference>
<evidence type="ECO:0000313" key="3">
    <source>
        <dbReference type="EMBL" id="AGU14900.1"/>
    </source>
</evidence>
<dbReference type="GO" id="GO:0015095">
    <property type="term" value="F:magnesium ion transmembrane transporter activity"/>
    <property type="evidence" value="ECO:0007669"/>
    <property type="project" value="InterPro"/>
</dbReference>
<dbReference type="InterPro" id="IPR058838">
    <property type="entry name" value="SH3_actinomycetes"/>
</dbReference>
<keyword evidence="1" id="KW-0129">CBS domain</keyword>
<dbReference type="EMBL" id="CP006365">
    <property type="protein sequence ID" value="AGU14900.1"/>
    <property type="molecule type" value="Genomic_DNA"/>
</dbReference>
<dbReference type="GO" id="GO:0016020">
    <property type="term" value="C:membrane"/>
    <property type="evidence" value="ECO:0007669"/>
    <property type="project" value="InterPro"/>
</dbReference>
<dbReference type="Proteomes" id="UP000016943">
    <property type="component" value="Chromosome"/>
</dbReference>
<evidence type="ECO:0000313" key="4">
    <source>
        <dbReference type="Proteomes" id="UP000016943"/>
    </source>
</evidence>
<dbReference type="STRING" id="1348662.CARG_03760"/>
<organism evidence="3 4">
    <name type="scientific">Corynebacterium argentoratense DSM 44202</name>
    <dbReference type="NCBI Taxonomy" id="1348662"/>
    <lineage>
        <taxon>Bacteria</taxon>
        <taxon>Bacillati</taxon>
        <taxon>Actinomycetota</taxon>
        <taxon>Actinomycetes</taxon>
        <taxon>Mycobacteriales</taxon>
        <taxon>Corynebacteriaceae</taxon>
        <taxon>Corynebacterium</taxon>
    </lineage>
</organism>
<accession>U3GTU4</accession>
<dbReference type="InterPro" id="IPR006668">
    <property type="entry name" value="Mg_transptr_MgtE_intracell_dom"/>
</dbReference>
<dbReference type="PANTHER" id="PTHR43773:SF1">
    <property type="entry name" value="MAGNESIUM TRANSPORTER MGTE"/>
    <property type="match status" value="1"/>
</dbReference>
<dbReference type="PROSITE" id="PS51371">
    <property type="entry name" value="CBS"/>
    <property type="match status" value="1"/>
</dbReference>
<dbReference type="SMART" id="SM00924">
    <property type="entry name" value="MgtE_N"/>
    <property type="match status" value="1"/>
</dbReference>
<dbReference type="Pfam" id="PF00571">
    <property type="entry name" value="CBS"/>
    <property type="match status" value="1"/>
</dbReference>
<dbReference type="InterPro" id="IPR038076">
    <property type="entry name" value="MgtE_N_sf"/>
</dbReference>
<keyword evidence="4" id="KW-1185">Reference proteome</keyword>
<feature type="domain" description="CBS" evidence="2">
    <location>
        <begin position="275"/>
        <end position="343"/>
    </location>
</feature>
<sequence length="408" mass="44998">MRGPDTEPIGRVRDVIISVRSSRQTARVLGLVVELVNKRRIFLPMLRIAAIDPKEITLVSGSVSLRSFATRPGELSAMNDLIGSRVHVDDPELENLRGKAVEIADVEIEKTRSRDWVISRVAVLGQKRNFGRRGDVFITPWSHVQGISAAGVGQSNADAELIAQFGDMRPVDIANTLHDMNPAQRRRVAEALDDDRLADVLQEMPEEQQTELIESLGIERAADVLEEMDPDDAADLLGELSNDKADVLLEMMDPEESEPVRRLMDFEDDTVGAIMTPEPVVLTPQTTVAEALATVRNPELPTSLASIVFVVRPPTSTPTGRYLGCVHLQRLLREPPSELIGGILDPDLPPLYVEDDKETAAKYFAAYNLVCGPVLDEDKHLMGAVAVDDLLDHMLPDDWREGGFRPGE</sequence>
<dbReference type="InterPro" id="IPR006669">
    <property type="entry name" value="MgtE_transporter"/>
</dbReference>
<evidence type="ECO:0000259" key="2">
    <source>
        <dbReference type="PROSITE" id="PS51371"/>
    </source>
</evidence>
<dbReference type="InterPro" id="IPR046342">
    <property type="entry name" value="CBS_dom_sf"/>
</dbReference>
<dbReference type="InterPro" id="IPR000644">
    <property type="entry name" value="CBS_dom"/>
</dbReference>
<dbReference type="SUPFAM" id="SSF158791">
    <property type="entry name" value="MgtE N-terminal domain-like"/>
    <property type="match status" value="1"/>
</dbReference>
<dbReference type="PATRIC" id="fig|1348662.3.peg.739"/>
<dbReference type="PANTHER" id="PTHR43773">
    <property type="entry name" value="MAGNESIUM TRANSPORTER MGTE"/>
    <property type="match status" value="1"/>
</dbReference>
<protein>
    <recommendedName>
        <fullName evidence="2">CBS domain-containing protein</fullName>
    </recommendedName>
</protein>
<evidence type="ECO:0000256" key="1">
    <source>
        <dbReference type="PROSITE-ProRule" id="PRU00703"/>
    </source>
</evidence>
<name>U3GTU4_9CORY</name>
<dbReference type="CDD" id="cd04606">
    <property type="entry name" value="CBS_pair_Mg_transporter"/>
    <property type="match status" value="1"/>
</dbReference>
<dbReference type="Gene3D" id="3.10.580.10">
    <property type="entry name" value="CBS-domain"/>
    <property type="match status" value="1"/>
</dbReference>
<dbReference type="Pfam" id="PF26205">
    <property type="entry name" value="SH3_actinomycetes"/>
    <property type="match status" value="1"/>
</dbReference>
<dbReference type="AlphaFoldDB" id="U3GTU4"/>
<dbReference type="eggNOG" id="COG2239">
    <property type="taxonomic scope" value="Bacteria"/>
</dbReference>
<dbReference type="InterPro" id="IPR011033">
    <property type="entry name" value="PRC_barrel-like_sf"/>
</dbReference>
<gene>
    <name evidence="3" type="ORF">CARG_03760</name>
</gene>
<dbReference type="SUPFAM" id="SSF54631">
    <property type="entry name" value="CBS-domain pair"/>
    <property type="match status" value="1"/>
</dbReference>
<dbReference type="Pfam" id="PF03448">
    <property type="entry name" value="MgtE_N"/>
    <property type="match status" value="1"/>
</dbReference>
<dbReference type="SUPFAM" id="SSF50346">
    <property type="entry name" value="PRC-barrel domain"/>
    <property type="match status" value="1"/>
</dbReference>